<sequence>MYAFTNRFTGFGLRDRIRMMNRQRSGPLAFVRYAAWLGAVGLIILACRHTTDQPVTRYAGALPATSPTRALVADLEDTGFWYRHMALFTDKKRTEITYGEPILVSVKQDKLQLSPDHQWDTAIFIDGKKATPDALAQLSPDQVDELFLMHQFENLRGADHTILPYQLMIQTRGKVLPFDINRQAFFTLLQAADLSKHPLGDSYSFTMNQLLEATFFHNKDALVERTKDDHLKVYDEFLPTTEIFINNIRSTAADVATIHIREVARLHTKERPFRNWFRRDNPTPRFALFIQTEPKRANRDSSYYVFSPFYTGDF</sequence>
<name>A0A2T0THX7_9BACT</name>
<keyword evidence="3" id="KW-1185">Reference proteome</keyword>
<reference evidence="2 3" key="1">
    <citation type="submission" date="2018-03" db="EMBL/GenBank/DDBJ databases">
        <title>Genomic Encyclopedia of Archaeal and Bacterial Type Strains, Phase II (KMG-II): from individual species to whole genera.</title>
        <authorList>
            <person name="Goeker M."/>
        </authorList>
    </citation>
    <scope>NUCLEOTIDE SEQUENCE [LARGE SCALE GENOMIC DNA]</scope>
    <source>
        <strain evidence="2 3">DSM 28354</strain>
    </source>
</reference>
<comment type="caution">
    <text evidence="2">The sequence shown here is derived from an EMBL/GenBank/DDBJ whole genome shotgun (WGS) entry which is preliminary data.</text>
</comment>
<accession>A0A2T0THX7</accession>
<dbReference type="OrthoDB" id="928540at2"/>
<keyword evidence="1" id="KW-1133">Transmembrane helix</keyword>
<keyword evidence="1" id="KW-0812">Transmembrane</keyword>
<evidence type="ECO:0000313" key="3">
    <source>
        <dbReference type="Proteomes" id="UP000238375"/>
    </source>
</evidence>
<dbReference type="EMBL" id="PVTE01000002">
    <property type="protein sequence ID" value="PRY45290.1"/>
    <property type="molecule type" value="Genomic_DNA"/>
</dbReference>
<gene>
    <name evidence="2" type="ORF">CLV58_10238</name>
</gene>
<proteinExistence type="predicted"/>
<dbReference type="AlphaFoldDB" id="A0A2T0THX7"/>
<evidence type="ECO:0000313" key="2">
    <source>
        <dbReference type="EMBL" id="PRY45290.1"/>
    </source>
</evidence>
<keyword evidence="1" id="KW-0472">Membrane</keyword>
<feature type="transmembrane region" description="Helical" evidence="1">
    <location>
        <begin position="26"/>
        <end position="46"/>
    </location>
</feature>
<organism evidence="2 3">
    <name type="scientific">Spirosoma oryzae</name>
    <dbReference type="NCBI Taxonomy" id="1469603"/>
    <lineage>
        <taxon>Bacteria</taxon>
        <taxon>Pseudomonadati</taxon>
        <taxon>Bacteroidota</taxon>
        <taxon>Cytophagia</taxon>
        <taxon>Cytophagales</taxon>
        <taxon>Cytophagaceae</taxon>
        <taxon>Spirosoma</taxon>
    </lineage>
</organism>
<evidence type="ECO:0000256" key="1">
    <source>
        <dbReference type="SAM" id="Phobius"/>
    </source>
</evidence>
<dbReference type="RefSeq" id="WP_106136159.1">
    <property type="nucleotide sequence ID" value="NZ_PVTE01000002.1"/>
</dbReference>
<protein>
    <submittedName>
        <fullName evidence="2">Uncharacterized protein</fullName>
    </submittedName>
</protein>
<dbReference type="Proteomes" id="UP000238375">
    <property type="component" value="Unassembled WGS sequence"/>
</dbReference>